<accession>A0A0R0CXK2</accession>
<protein>
    <submittedName>
        <fullName evidence="2">CopG family transcriptional regulator</fullName>
    </submittedName>
</protein>
<dbReference type="CDD" id="cd21631">
    <property type="entry name" value="RHH_CopG_NikR-like"/>
    <property type="match status" value="1"/>
</dbReference>
<gene>
    <name evidence="2" type="ORF">ABB28_08615</name>
</gene>
<sequence length="146" mass="15582">MFYPVYVHHEPGAAYGITIPDLPGVFSAADEAADIPRMVQEAVETMYEGESAGPGPASPLDRYSQSDEYTGGFWMLIDVDLSKLSTKAVRLNISLPEYLVGRIDEAAAQRRMSRSAYLALAAEHELGGVAGSNPGCSKQSPASLTS</sequence>
<proteinExistence type="predicted"/>
<dbReference type="Proteomes" id="UP000051386">
    <property type="component" value="Unassembled WGS sequence"/>
</dbReference>
<dbReference type="AlphaFoldDB" id="A0A0R0CXK2"/>
<evidence type="ECO:0000313" key="2">
    <source>
        <dbReference type="EMBL" id="KRG73936.1"/>
    </source>
</evidence>
<comment type="caution">
    <text evidence="2">The sequence shown here is derived from an EMBL/GenBank/DDBJ whole genome shotgun (WGS) entry which is preliminary data.</text>
</comment>
<dbReference type="GO" id="GO:0006355">
    <property type="term" value="P:regulation of DNA-templated transcription"/>
    <property type="evidence" value="ECO:0007669"/>
    <property type="project" value="InterPro"/>
</dbReference>
<evidence type="ECO:0000259" key="1">
    <source>
        <dbReference type="Pfam" id="PF15919"/>
    </source>
</evidence>
<organism evidence="2 3">
    <name type="scientific">Stenotrophomonas chelatiphaga</name>
    <dbReference type="NCBI Taxonomy" id="517011"/>
    <lineage>
        <taxon>Bacteria</taxon>
        <taxon>Pseudomonadati</taxon>
        <taxon>Pseudomonadota</taxon>
        <taxon>Gammaproteobacteria</taxon>
        <taxon>Lysobacterales</taxon>
        <taxon>Lysobacteraceae</taxon>
        <taxon>Stenotrophomonas</taxon>
    </lineage>
</organism>
<dbReference type="Pfam" id="PF15919">
    <property type="entry name" value="HicB_lk_antitox"/>
    <property type="match status" value="1"/>
</dbReference>
<evidence type="ECO:0000313" key="3">
    <source>
        <dbReference type="Proteomes" id="UP000051386"/>
    </source>
</evidence>
<dbReference type="SUPFAM" id="SSF143100">
    <property type="entry name" value="TTHA1013/TTHA0281-like"/>
    <property type="match status" value="1"/>
</dbReference>
<dbReference type="RefSeq" id="WP_057508256.1">
    <property type="nucleotide sequence ID" value="NZ_JANUEG010000017.1"/>
</dbReference>
<feature type="domain" description="HicB-like antitoxin of toxin-antitoxin system" evidence="1">
    <location>
        <begin position="3"/>
        <end position="122"/>
    </location>
</feature>
<dbReference type="Gene3D" id="3.30.160.250">
    <property type="match status" value="1"/>
</dbReference>
<dbReference type="InterPro" id="IPR010985">
    <property type="entry name" value="Ribbon_hlx_hlx"/>
</dbReference>
<dbReference type="InterPro" id="IPR035069">
    <property type="entry name" value="TTHA1013/TTHA0281-like"/>
</dbReference>
<dbReference type="PATRIC" id="fig|517011.3.peg.1390"/>
<dbReference type="InterPro" id="IPR031807">
    <property type="entry name" value="HicB-like"/>
</dbReference>
<reference evidence="2 3" key="1">
    <citation type="submission" date="2015-05" db="EMBL/GenBank/DDBJ databases">
        <title>Genome sequencing and analysis of members of genus Stenotrophomonas.</title>
        <authorList>
            <person name="Patil P.P."/>
            <person name="Midha S."/>
            <person name="Patil P.B."/>
        </authorList>
    </citation>
    <scope>NUCLEOTIDE SEQUENCE [LARGE SCALE GENOMIC DNA]</scope>
    <source>
        <strain evidence="2 3">DSM 21508</strain>
    </source>
</reference>
<keyword evidence="3" id="KW-1185">Reference proteome</keyword>
<dbReference type="SUPFAM" id="SSF47598">
    <property type="entry name" value="Ribbon-helix-helix"/>
    <property type="match status" value="1"/>
</dbReference>
<dbReference type="EMBL" id="LDJK01000034">
    <property type="protein sequence ID" value="KRG73936.1"/>
    <property type="molecule type" value="Genomic_DNA"/>
</dbReference>
<name>A0A0R0CXK2_9GAMM</name>